<dbReference type="Gene3D" id="3.30.930.10">
    <property type="entry name" value="Bira Bifunctional Protein, Domain 2"/>
    <property type="match status" value="1"/>
</dbReference>
<evidence type="ECO:0000259" key="16">
    <source>
        <dbReference type="PROSITE" id="PS50862"/>
    </source>
</evidence>
<dbReference type="InterPro" id="IPR045864">
    <property type="entry name" value="aa-tRNA-synth_II/BPL/LPL"/>
</dbReference>
<keyword evidence="6 13" id="KW-0479">Metal-binding</keyword>
<comment type="subcellular location">
    <subcellularLocation>
        <location evidence="1 13">Cytoplasm</location>
    </subcellularLocation>
</comment>
<dbReference type="RefSeq" id="WP_268062786.1">
    <property type="nucleotide sequence ID" value="NZ_JAPQFJ010000025.1"/>
</dbReference>
<organism evidence="17 18">
    <name type="scientific">Clostridium brassicae</name>
    <dbReference type="NCBI Taxonomy" id="2999072"/>
    <lineage>
        <taxon>Bacteria</taxon>
        <taxon>Bacillati</taxon>
        <taxon>Bacillota</taxon>
        <taxon>Clostridia</taxon>
        <taxon>Eubacteriales</taxon>
        <taxon>Clostridiaceae</taxon>
        <taxon>Clostridium</taxon>
    </lineage>
</organism>
<dbReference type="Pfam" id="PF01336">
    <property type="entry name" value="tRNA_anti-codon"/>
    <property type="match status" value="1"/>
</dbReference>
<keyword evidence="18" id="KW-1185">Reference proteome</keyword>
<comment type="similarity">
    <text evidence="2 13">Belongs to the class-II aminoacyl-tRNA synthetase family.</text>
</comment>
<name>A0ABT4DH51_9CLOT</name>
<comment type="cofactor">
    <cofactor evidence="13 14">
        <name>Mg(2+)</name>
        <dbReference type="ChEBI" id="CHEBI:18420"/>
    </cofactor>
    <text evidence="13 14">Binds 3 Mg(2+) ions per subunit.</text>
</comment>
<evidence type="ECO:0000256" key="1">
    <source>
        <dbReference type="ARBA" id="ARBA00004496"/>
    </source>
</evidence>
<dbReference type="CDD" id="cd04322">
    <property type="entry name" value="LysRS_N"/>
    <property type="match status" value="1"/>
</dbReference>
<feature type="coiled-coil region" evidence="15">
    <location>
        <begin position="1"/>
        <end position="41"/>
    </location>
</feature>
<dbReference type="InterPro" id="IPR012340">
    <property type="entry name" value="NA-bd_OB-fold"/>
</dbReference>
<keyword evidence="4 13" id="KW-0963">Cytoplasm</keyword>
<feature type="binding site" evidence="13">
    <location>
        <position position="427"/>
    </location>
    <ligand>
        <name>Mg(2+)</name>
        <dbReference type="ChEBI" id="CHEBI:18420"/>
        <label>2</label>
    </ligand>
</feature>
<evidence type="ECO:0000313" key="18">
    <source>
        <dbReference type="Proteomes" id="UP001144612"/>
    </source>
</evidence>
<sequence length="510" mass="58863">MAEKQLTKEEIKQMKMQAKQEAEMNALLKERRQKLEDLQTAGKDPFDVYKVERTHTSEEVRNNYDELEGKDVTIAGRLMSKRVHGKAGFSDIHDRYGKMQLYIKIDNVGEEKLKQYKTFDIGDFVSITGTVFKTKTEEVTIQIKDFELLTKSLKPLPEKFHGLKDPDLRYRQRYVDLVMNQEAKATLLKRTAIIKAMREFLDNRDFIEVETPSLSPIAGGAAAKPFVTHHNALDVDMYLRIAPELYLKRLIVGGFEKVYEIGKNFRNEGIDVRHNPEFTSIELYEAYSDYNDMMEITENMVAYICEKVNGTTKVVYEGTEIDFAPPWRRLTMVDAVKEYAGVDFNAISSHEEARQICKEKGVELKKELKDCTKGDILVAFFEEYAEEKLMEPTFICDYPVENSPLTKKKRGNAELTERFEGFVYGRELCNAYSELNDPIVQKERFLQQLKERELGDDEAYMMDDDFINALEIGMPPTGGMGMGIDRLVMFLTDSHSIRDVILFPTMKPTK</sequence>
<dbReference type="SUPFAM" id="SSF55681">
    <property type="entry name" value="Class II aaRS and biotin synthetases"/>
    <property type="match status" value="1"/>
</dbReference>
<dbReference type="SUPFAM" id="SSF50249">
    <property type="entry name" value="Nucleic acid-binding proteins"/>
    <property type="match status" value="1"/>
</dbReference>
<evidence type="ECO:0000256" key="12">
    <source>
        <dbReference type="ARBA" id="ARBA00048573"/>
    </source>
</evidence>
<feature type="domain" description="Aminoacyl-transfer RNA synthetases class-II family profile" evidence="16">
    <location>
        <begin position="190"/>
        <end position="508"/>
    </location>
</feature>
<evidence type="ECO:0000256" key="13">
    <source>
        <dbReference type="HAMAP-Rule" id="MF_00252"/>
    </source>
</evidence>
<dbReference type="InterPro" id="IPR004364">
    <property type="entry name" value="Aa-tRNA-synt_II"/>
</dbReference>
<evidence type="ECO:0000256" key="4">
    <source>
        <dbReference type="ARBA" id="ARBA00022490"/>
    </source>
</evidence>
<gene>
    <name evidence="13 17" type="primary">lysS</name>
    <name evidence="17" type="ORF">OW729_17185</name>
</gene>
<dbReference type="NCBIfam" id="NF001756">
    <property type="entry name" value="PRK00484.1"/>
    <property type="match status" value="1"/>
</dbReference>
<evidence type="ECO:0000256" key="10">
    <source>
        <dbReference type="ARBA" id="ARBA00022917"/>
    </source>
</evidence>
<evidence type="ECO:0000256" key="6">
    <source>
        <dbReference type="ARBA" id="ARBA00022723"/>
    </source>
</evidence>
<feature type="binding site" evidence="13">
    <location>
        <position position="427"/>
    </location>
    <ligand>
        <name>Mg(2+)</name>
        <dbReference type="ChEBI" id="CHEBI:18420"/>
        <label>1</label>
    </ligand>
</feature>
<dbReference type="PRINTS" id="PR00982">
    <property type="entry name" value="TRNASYNTHLYS"/>
</dbReference>
<comment type="caution">
    <text evidence="17">The sequence shown here is derived from an EMBL/GenBank/DDBJ whole genome shotgun (WGS) entry which is preliminary data.</text>
</comment>
<keyword evidence="7 13" id="KW-0547">Nucleotide-binding</keyword>
<evidence type="ECO:0000256" key="5">
    <source>
        <dbReference type="ARBA" id="ARBA00022598"/>
    </source>
</evidence>
<dbReference type="Gene3D" id="2.40.50.140">
    <property type="entry name" value="Nucleic acid-binding proteins"/>
    <property type="match status" value="1"/>
</dbReference>
<dbReference type="Pfam" id="PF00152">
    <property type="entry name" value="tRNA-synt_2"/>
    <property type="match status" value="1"/>
</dbReference>
<dbReference type="PROSITE" id="PS50862">
    <property type="entry name" value="AA_TRNA_LIGASE_II"/>
    <property type="match status" value="1"/>
</dbReference>
<keyword evidence="10 13" id="KW-0648">Protein biosynthesis</keyword>
<evidence type="ECO:0000256" key="7">
    <source>
        <dbReference type="ARBA" id="ARBA00022741"/>
    </source>
</evidence>
<keyword evidence="9 13" id="KW-0460">Magnesium</keyword>
<evidence type="ECO:0000256" key="8">
    <source>
        <dbReference type="ARBA" id="ARBA00022840"/>
    </source>
</evidence>
<dbReference type="InterPro" id="IPR034762">
    <property type="entry name" value="Lys-tRNA-ligase_II_bac/euk"/>
</dbReference>
<evidence type="ECO:0000256" key="14">
    <source>
        <dbReference type="RuleBase" id="RU000336"/>
    </source>
</evidence>
<dbReference type="InterPro" id="IPR004365">
    <property type="entry name" value="NA-bd_OB_tRNA"/>
</dbReference>
<dbReference type="PIRSF" id="PIRSF039101">
    <property type="entry name" value="LysRS2"/>
    <property type="match status" value="1"/>
</dbReference>
<keyword evidence="8 13" id="KW-0067">ATP-binding</keyword>
<dbReference type="NCBIfam" id="TIGR00499">
    <property type="entry name" value="lysS_bact"/>
    <property type="match status" value="1"/>
</dbReference>
<dbReference type="EC" id="6.1.1.6" evidence="13"/>
<dbReference type="Proteomes" id="UP001144612">
    <property type="component" value="Unassembled WGS sequence"/>
</dbReference>
<accession>A0ABT4DH51</accession>
<keyword evidence="11 13" id="KW-0030">Aminoacyl-tRNA synthetase</keyword>
<dbReference type="InterPro" id="IPR044136">
    <property type="entry name" value="Lys-tRNA-ligase_II_N"/>
</dbReference>
<dbReference type="EMBL" id="JAPQFJ010000025">
    <property type="protein sequence ID" value="MCY6960349.1"/>
    <property type="molecule type" value="Genomic_DNA"/>
</dbReference>
<keyword evidence="15" id="KW-0175">Coiled coil</keyword>
<dbReference type="PANTHER" id="PTHR42918">
    <property type="entry name" value="LYSYL-TRNA SYNTHETASE"/>
    <property type="match status" value="1"/>
</dbReference>
<dbReference type="InterPro" id="IPR018149">
    <property type="entry name" value="Lys-tRNA-synth_II_C"/>
</dbReference>
<comment type="catalytic activity">
    <reaction evidence="12 13 14">
        <text>tRNA(Lys) + L-lysine + ATP = L-lysyl-tRNA(Lys) + AMP + diphosphate</text>
        <dbReference type="Rhea" id="RHEA:20792"/>
        <dbReference type="Rhea" id="RHEA-COMP:9696"/>
        <dbReference type="Rhea" id="RHEA-COMP:9697"/>
        <dbReference type="ChEBI" id="CHEBI:30616"/>
        <dbReference type="ChEBI" id="CHEBI:32551"/>
        <dbReference type="ChEBI" id="CHEBI:33019"/>
        <dbReference type="ChEBI" id="CHEBI:78442"/>
        <dbReference type="ChEBI" id="CHEBI:78529"/>
        <dbReference type="ChEBI" id="CHEBI:456215"/>
        <dbReference type="EC" id="6.1.1.6"/>
    </reaction>
</comment>
<dbReference type="HAMAP" id="MF_00252">
    <property type="entry name" value="Lys_tRNA_synth_class2"/>
    <property type="match status" value="1"/>
</dbReference>
<dbReference type="InterPro" id="IPR006195">
    <property type="entry name" value="aa-tRNA-synth_II"/>
</dbReference>
<dbReference type="InterPro" id="IPR002313">
    <property type="entry name" value="Lys-tRNA-ligase_II"/>
</dbReference>
<evidence type="ECO:0000256" key="15">
    <source>
        <dbReference type="SAM" id="Coils"/>
    </source>
</evidence>
<feature type="binding site" evidence="13">
    <location>
        <position position="420"/>
    </location>
    <ligand>
        <name>Mg(2+)</name>
        <dbReference type="ChEBI" id="CHEBI:18420"/>
        <label>1</label>
    </ligand>
</feature>
<dbReference type="PANTHER" id="PTHR42918:SF15">
    <property type="entry name" value="LYSINE--TRNA LIGASE, CHLOROPLASTIC_MITOCHONDRIAL"/>
    <property type="match status" value="1"/>
</dbReference>
<evidence type="ECO:0000256" key="9">
    <source>
        <dbReference type="ARBA" id="ARBA00022842"/>
    </source>
</evidence>
<evidence type="ECO:0000256" key="3">
    <source>
        <dbReference type="ARBA" id="ARBA00011738"/>
    </source>
</evidence>
<evidence type="ECO:0000256" key="11">
    <source>
        <dbReference type="ARBA" id="ARBA00023146"/>
    </source>
</evidence>
<evidence type="ECO:0000313" key="17">
    <source>
        <dbReference type="EMBL" id="MCY6960349.1"/>
    </source>
</evidence>
<keyword evidence="5 13" id="KW-0436">Ligase</keyword>
<dbReference type="GO" id="GO:0004824">
    <property type="term" value="F:lysine-tRNA ligase activity"/>
    <property type="evidence" value="ECO:0007669"/>
    <property type="project" value="UniProtKB-EC"/>
</dbReference>
<proteinExistence type="inferred from homology"/>
<dbReference type="CDD" id="cd00775">
    <property type="entry name" value="LysRS_core"/>
    <property type="match status" value="1"/>
</dbReference>
<comment type="subunit">
    <text evidence="3 13">Homodimer.</text>
</comment>
<protein>
    <recommendedName>
        <fullName evidence="13">Lysine--tRNA ligase</fullName>
        <ecNumber evidence="13">6.1.1.6</ecNumber>
    </recommendedName>
    <alternativeName>
        <fullName evidence="13">Lysyl-tRNA synthetase</fullName>
        <shortName evidence="13">LysRS</shortName>
    </alternativeName>
</protein>
<reference evidence="17" key="1">
    <citation type="submission" date="2022-12" db="EMBL/GenBank/DDBJ databases">
        <title>Clostridium sp. nov., isolated from industrial wastewater.</title>
        <authorList>
            <person name="Jiayan W."/>
        </authorList>
    </citation>
    <scope>NUCLEOTIDE SEQUENCE</scope>
    <source>
        <strain evidence="17">ZC22-4</strain>
    </source>
</reference>
<evidence type="ECO:0000256" key="2">
    <source>
        <dbReference type="ARBA" id="ARBA00008226"/>
    </source>
</evidence>